<feature type="domain" description="Peptidase M28" evidence="1">
    <location>
        <begin position="61"/>
        <end position="236"/>
    </location>
</feature>
<evidence type="ECO:0000313" key="2">
    <source>
        <dbReference type="EMBL" id="BAS69522.1"/>
    </source>
</evidence>
<keyword evidence="3" id="KW-1185">Reference proteome</keyword>
<proteinExistence type="predicted"/>
<sequence length="324" mass="36009">MKATNETVPRILQTLLRLRRPHGSVEETIAGQTVLDYVSAYPWVSASTDKHGNIACQIGEDNGVVFTAHLDTVHNSAGTQELFVLELEQGMFLGAEHLGKESVLGADDAAGIYLLMELMQAQVQGKYMFFVGEECGGIGSSAYVQDNPKFSANMVVSFDRRGTHSVITHQGGWRTCSDEFGNALAKQLNKHGKGKLAYRTDDAGLYTDSREFAEIVAECTNISVGYYHEHTAKETLNLTHLLALRDAILLVDWTALPVQRVPAPDVLWDTYSFGRSSAWYDVPDDGAARLQNDVRTYLDKNWDTVDAKLRQLLLDMETYLNEQI</sequence>
<name>A0A0P0UWK4_9CAUD</name>
<dbReference type="RefSeq" id="YP_009785637.1">
    <property type="nucleotide sequence ID" value="NC_047758.1"/>
</dbReference>
<evidence type="ECO:0000313" key="3">
    <source>
        <dbReference type="Proteomes" id="UP000223044"/>
    </source>
</evidence>
<organism evidence="2 3">
    <name type="scientific">Pectobacterium phage PPWS1</name>
    <dbReference type="NCBI Taxonomy" id="1685500"/>
    <lineage>
        <taxon>Viruses</taxon>
        <taxon>Duplodnaviria</taxon>
        <taxon>Heunggongvirae</taxon>
        <taxon>Uroviricota</taxon>
        <taxon>Caudoviricetes</taxon>
        <taxon>Autographivirales</taxon>
        <taxon>Autoscriptoviridae</taxon>
        <taxon>Corkvirinae</taxon>
        <taxon>Kotilavirus</taxon>
        <taxon>Kotilavirus PPWS1</taxon>
    </lineage>
</organism>
<dbReference type="KEGG" id="vg:54975708"/>
<dbReference type="GeneID" id="54975708"/>
<reference evidence="2 3" key="1">
    <citation type="journal article" date="2016" name="Genome Announc.">
        <title>Genome Sequence of Pectobacterium carotovorum Phage PPWS1, Isolated from Japanese Horseradish [Eutrema japonicum (Miq.) Koidz] Showing Soft-Rot Symptoms.</title>
        <authorList>
            <person name="Hirata H."/>
            <person name="Kashihara M."/>
            <person name="Horiike T."/>
            <person name="Suzuki T."/>
            <person name="Dohra H."/>
            <person name="Netsu O."/>
            <person name="Tsuyumu S."/>
        </authorList>
    </citation>
    <scope>NUCLEOTIDE SEQUENCE [LARGE SCALE GENOMIC DNA]</scope>
</reference>
<dbReference type="InterPro" id="IPR007484">
    <property type="entry name" value="Peptidase_M28"/>
</dbReference>
<dbReference type="EMBL" id="LC063634">
    <property type="protein sequence ID" value="BAS69522.1"/>
    <property type="molecule type" value="Genomic_DNA"/>
</dbReference>
<dbReference type="Gene3D" id="3.40.630.10">
    <property type="entry name" value="Zn peptidases"/>
    <property type="match status" value="1"/>
</dbReference>
<evidence type="ECO:0000259" key="1">
    <source>
        <dbReference type="Pfam" id="PF04389"/>
    </source>
</evidence>
<accession>A0A0P0UWK4</accession>
<dbReference type="Pfam" id="PF04389">
    <property type="entry name" value="Peptidase_M28"/>
    <property type="match status" value="1"/>
</dbReference>
<dbReference type="SUPFAM" id="SSF53187">
    <property type="entry name" value="Zn-dependent exopeptidases"/>
    <property type="match status" value="1"/>
</dbReference>
<protein>
    <submittedName>
        <fullName evidence="2">Peptidase</fullName>
    </submittedName>
</protein>
<dbReference type="Proteomes" id="UP000223044">
    <property type="component" value="Segment"/>
</dbReference>